<name>K9VB54_9CYAN</name>
<dbReference type="OrthoDB" id="9810876at2"/>
<dbReference type="Proteomes" id="UP000010478">
    <property type="component" value="Chromosome"/>
</dbReference>
<dbReference type="PANTHER" id="PTHR34184">
    <property type="entry name" value="UPF0718 PROTEIN YCGR"/>
    <property type="match status" value="1"/>
</dbReference>
<dbReference type="RefSeq" id="WP_015173991.1">
    <property type="nucleotide sequence ID" value="NC_019729.1"/>
</dbReference>
<reference evidence="8 9" key="1">
    <citation type="submission" date="2012-05" db="EMBL/GenBank/DDBJ databases">
        <title>Finished chromosome of genome of Oscillatoria sp. PCC 7112.</title>
        <authorList>
            <consortium name="US DOE Joint Genome Institute"/>
            <person name="Gugger M."/>
            <person name="Coursin T."/>
            <person name="Rippka R."/>
            <person name="Tandeau De Marsac N."/>
            <person name="Huntemann M."/>
            <person name="Wei C.-L."/>
            <person name="Han J."/>
            <person name="Detter J.C."/>
            <person name="Han C."/>
            <person name="Tapia R."/>
            <person name="Davenport K."/>
            <person name="Daligault H."/>
            <person name="Erkkila T."/>
            <person name="Gu W."/>
            <person name="Munk A.C.C."/>
            <person name="Teshima H."/>
            <person name="Xu Y."/>
            <person name="Chain P."/>
            <person name="Chen A."/>
            <person name="Krypides N."/>
            <person name="Mavromatis K."/>
            <person name="Markowitz V."/>
            <person name="Szeto E."/>
            <person name="Ivanova N."/>
            <person name="Mikhailova N."/>
            <person name="Ovchinnikova G."/>
            <person name="Pagani I."/>
            <person name="Pati A."/>
            <person name="Goodwin L."/>
            <person name="Peters L."/>
            <person name="Pitluck S."/>
            <person name="Woyke T."/>
            <person name="Kerfeld C."/>
        </authorList>
    </citation>
    <scope>NUCLEOTIDE SEQUENCE [LARGE SCALE GENOMIC DNA]</scope>
    <source>
        <strain evidence="8 9">PCC 7112</strain>
    </source>
</reference>
<feature type="transmembrane region" description="Helical" evidence="7">
    <location>
        <begin position="336"/>
        <end position="358"/>
    </location>
</feature>
<evidence type="ECO:0000256" key="7">
    <source>
        <dbReference type="SAM" id="Phobius"/>
    </source>
</evidence>
<feature type="transmembrane region" description="Helical" evidence="7">
    <location>
        <begin position="91"/>
        <end position="114"/>
    </location>
</feature>
<sequence length="359" mass="38539">MQPGLTNQLNNAFTLFLSLLVEAIPFLLLGVLFSGLLLGFVDERKLVSRIPRNPLLGALMGSSIGFLFPVCECGNVPVARRLLMQGVPAPAAIGFLLAAPTINPVVIWATWTAFRDQPEIVVLRVVFSLSIATIIGWVFSAQKDLRPLLQPSVARAIPLPKPEFSDKELVQANTPLLLQSGTFMLGQPGGAVPIESLLKDDWKPLQTGKTEKTSKGSSMFHRVSKERLRLLLDTMVQELRELGGVLVIGSAIAAIIQVGAPRELILNLGQGPVSSILAMLLLAAVVSICSTVDAFFALSFASTFTSGSLLAFLVFGPMIDLKGIGLMLSIFKSRAVVYLIVLAAQLTFLMTLAVNLHLG</sequence>
<keyword evidence="9" id="KW-1185">Reference proteome</keyword>
<keyword evidence="5 7" id="KW-1133">Transmembrane helix</keyword>
<dbReference type="HOGENOM" id="CLU_039914_2_0_3"/>
<organism evidence="8 9">
    <name type="scientific">Phormidium nigroviride PCC 7112</name>
    <dbReference type="NCBI Taxonomy" id="179408"/>
    <lineage>
        <taxon>Bacteria</taxon>
        <taxon>Bacillati</taxon>
        <taxon>Cyanobacteriota</taxon>
        <taxon>Cyanophyceae</taxon>
        <taxon>Oscillatoriophycideae</taxon>
        <taxon>Oscillatoriales</taxon>
        <taxon>Oscillatoriaceae</taxon>
        <taxon>Phormidium</taxon>
    </lineage>
</organism>
<dbReference type="eggNOG" id="COG0701">
    <property type="taxonomic scope" value="Bacteria"/>
</dbReference>
<dbReference type="Pfam" id="PF03773">
    <property type="entry name" value="ArsP_1"/>
    <property type="match status" value="1"/>
</dbReference>
<dbReference type="AlphaFoldDB" id="K9VB54"/>
<evidence type="ECO:0000256" key="2">
    <source>
        <dbReference type="ARBA" id="ARBA00006386"/>
    </source>
</evidence>
<dbReference type="GO" id="GO:0005886">
    <property type="term" value="C:plasma membrane"/>
    <property type="evidence" value="ECO:0007669"/>
    <property type="project" value="UniProtKB-SubCell"/>
</dbReference>
<comment type="similarity">
    <text evidence="2">Belongs to the UPF0718 family.</text>
</comment>
<protein>
    <recommendedName>
        <fullName evidence="10">Permease</fullName>
    </recommendedName>
</protein>
<evidence type="ECO:0000256" key="6">
    <source>
        <dbReference type="ARBA" id="ARBA00023136"/>
    </source>
</evidence>
<feature type="transmembrane region" description="Helical" evidence="7">
    <location>
        <begin position="294"/>
        <end position="315"/>
    </location>
</feature>
<evidence type="ECO:0008006" key="10">
    <source>
        <dbReference type="Google" id="ProtNLM"/>
    </source>
</evidence>
<feature type="transmembrane region" description="Helical" evidence="7">
    <location>
        <begin position="242"/>
        <end position="260"/>
    </location>
</feature>
<dbReference type="STRING" id="179408.Osc7112_0004"/>
<evidence type="ECO:0000256" key="3">
    <source>
        <dbReference type="ARBA" id="ARBA00022475"/>
    </source>
</evidence>
<dbReference type="InterPro" id="IPR005524">
    <property type="entry name" value="DUF318"/>
</dbReference>
<feature type="transmembrane region" description="Helical" evidence="7">
    <location>
        <begin position="12"/>
        <end position="41"/>
    </location>
</feature>
<gene>
    <name evidence="8" type="ORF">Osc7112_0004</name>
</gene>
<evidence type="ECO:0000256" key="5">
    <source>
        <dbReference type="ARBA" id="ARBA00022989"/>
    </source>
</evidence>
<evidence type="ECO:0000256" key="4">
    <source>
        <dbReference type="ARBA" id="ARBA00022692"/>
    </source>
</evidence>
<keyword evidence="6 7" id="KW-0472">Membrane</keyword>
<proteinExistence type="inferred from homology"/>
<accession>K9VB54</accession>
<keyword evidence="4 7" id="KW-0812">Transmembrane</keyword>
<evidence type="ECO:0000313" key="8">
    <source>
        <dbReference type="EMBL" id="AFZ04652.1"/>
    </source>
</evidence>
<dbReference type="InterPro" id="IPR052923">
    <property type="entry name" value="UPF0718"/>
</dbReference>
<evidence type="ECO:0000313" key="9">
    <source>
        <dbReference type="Proteomes" id="UP000010478"/>
    </source>
</evidence>
<evidence type="ECO:0000256" key="1">
    <source>
        <dbReference type="ARBA" id="ARBA00004651"/>
    </source>
</evidence>
<keyword evidence="3" id="KW-1003">Cell membrane</keyword>
<feature type="transmembrane region" description="Helical" evidence="7">
    <location>
        <begin position="53"/>
        <end position="71"/>
    </location>
</feature>
<feature type="transmembrane region" description="Helical" evidence="7">
    <location>
        <begin position="272"/>
        <end position="288"/>
    </location>
</feature>
<dbReference type="EMBL" id="CP003614">
    <property type="protein sequence ID" value="AFZ04652.1"/>
    <property type="molecule type" value="Genomic_DNA"/>
</dbReference>
<feature type="transmembrane region" description="Helical" evidence="7">
    <location>
        <begin position="121"/>
        <end position="139"/>
    </location>
</feature>
<comment type="subcellular location">
    <subcellularLocation>
        <location evidence="1">Cell membrane</location>
        <topology evidence="1">Multi-pass membrane protein</topology>
    </subcellularLocation>
</comment>
<dbReference type="PANTHER" id="PTHR34184:SF4">
    <property type="entry name" value="UPF0718 PROTEIN YCGR"/>
    <property type="match status" value="1"/>
</dbReference>
<dbReference type="KEGG" id="oni:Osc7112_0004"/>